<feature type="compositionally biased region" description="Low complexity" evidence="5">
    <location>
        <begin position="134"/>
        <end position="144"/>
    </location>
</feature>
<evidence type="ECO:0000256" key="2">
    <source>
        <dbReference type="ARBA" id="ARBA00022723"/>
    </source>
</evidence>
<feature type="region of interest" description="Disordered" evidence="5">
    <location>
        <begin position="123"/>
        <end position="166"/>
    </location>
</feature>
<keyword evidence="6" id="KW-1133">Transmembrane helix</keyword>
<feature type="compositionally biased region" description="Basic and acidic residues" evidence="5">
    <location>
        <begin position="152"/>
        <end position="164"/>
    </location>
</feature>
<evidence type="ECO:0000256" key="6">
    <source>
        <dbReference type="SAM" id="Phobius"/>
    </source>
</evidence>
<comment type="caution">
    <text evidence="9">The sequence shown here is derived from an EMBL/GenBank/DDBJ whole genome shotgun (WGS) entry which is preliminary data.</text>
</comment>
<feature type="chain" id="PRO_5047414277" evidence="7">
    <location>
        <begin position="22"/>
        <end position="196"/>
    </location>
</feature>
<feature type="domain" description="CopC" evidence="8">
    <location>
        <begin position="22"/>
        <end position="113"/>
    </location>
</feature>
<dbReference type="Pfam" id="PF04234">
    <property type="entry name" value="CopC"/>
    <property type="match status" value="1"/>
</dbReference>
<keyword evidence="4" id="KW-0186">Copper</keyword>
<evidence type="ECO:0000256" key="4">
    <source>
        <dbReference type="ARBA" id="ARBA00023008"/>
    </source>
</evidence>
<organism evidence="9 10">
    <name type="scientific">Metabacillus malikii</name>
    <dbReference type="NCBI Taxonomy" id="1504265"/>
    <lineage>
        <taxon>Bacteria</taxon>
        <taxon>Bacillati</taxon>
        <taxon>Bacillota</taxon>
        <taxon>Bacilli</taxon>
        <taxon>Bacillales</taxon>
        <taxon>Bacillaceae</taxon>
        <taxon>Metabacillus</taxon>
    </lineage>
</organism>
<keyword evidence="3 7" id="KW-0732">Signal</keyword>
<sequence>MKKLIILFISCLLIIPTVTSAHTTLSSSTPSQGEVITSELHEVTLEFGGEIEKQSTLTLTTGEKKITVESISVEGTTLTGHIAEPLENGDYTLTWNIVAKDGHLLSGDIPFTVNIEKEEAKVVEDVTENEEQEQNQANTNSEQEQVAEDELTNSKEETEQKEETTNNNRSLISTISIIVLVILLAIGIGILFRKKR</sequence>
<protein>
    <submittedName>
        <fullName evidence="9">Methionine-rich copper-binding protein CopC</fullName>
    </submittedName>
</protein>
<gene>
    <name evidence="9" type="ORF">J2S19_000677</name>
</gene>
<dbReference type="InterPro" id="IPR014755">
    <property type="entry name" value="Cu-Rt/internalin_Ig-like"/>
</dbReference>
<evidence type="ECO:0000313" key="10">
    <source>
        <dbReference type="Proteomes" id="UP001234495"/>
    </source>
</evidence>
<dbReference type="InterPro" id="IPR032694">
    <property type="entry name" value="CopC/D"/>
</dbReference>
<dbReference type="InterPro" id="IPR007348">
    <property type="entry name" value="CopC_dom"/>
</dbReference>
<dbReference type="Gene3D" id="2.60.40.1220">
    <property type="match status" value="1"/>
</dbReference>
<accession>A0ABT9ZAZ2</accession>
<keyword evidence="2" id="KW-0479">Metal-binding</keyword>
<keyword evidence="10" id="KW-1185">Reference proteome</keyword>
<dbReference type="EMBL" id="JAUSUD010000002">
    <property type="protein sequence ID" value="MDQ0229426.1"/>
    <property type="molecule type" value="Genomic_DNA"/>
</dbReference>
<dbReference type="SUPFAM" id="SSF81296">
    <property type="entry name" value="E set domains"/>
    <property type="match status" value="1"/>
</dbReference>
<keyword evidence="6" id="KW-0472">Membrane</keyword>
<evidence type="ECO:0000256" key="7">
    <source>
        <dbReference type="SAM" id="SignalP"/>
    </source>
</evidence>
<name>A0ABT9ZAZ2_9BACI</name>
<feature type="transmembrane region" description="Helical" evidence="6">
    <location>
        <begin position="171"/>
        <end position="192"/>
    </location>
</feature>
<evidence type="ECO:0000259" key="8">
    <source>
        <dbReference type="Pfam" id="PF04234"/>
    </source>
</evidence>
<feature type="signal peptide" evidence="7">
    <location>
        <begin position="1"/>
        <end position="21"/>
    </location>
</feature>
<dbReference type="InterPro" id="IPR014756">
    <property type="entry name" value="Ig_E-set"/>
</dbReference>
<keyword evidence="6" id="KW-0812">Transmembrane</keyword>
<evidence type="ECO:0000256" key="1">
    <source>
        <dbReference type="ARBA" id="ARBA00004196"/>
    </source>
</evidence>
<evidence type="ECO:0000313" key="9">
    <source>
        <dbReference type="EMBL" id="MDQ0229426.1"/>
    </source>
</evidence>
<evidence type="ECO:0000256" key="5">
    <source>
        <dbReference type="SAM" id="MobiDB-lite"/>
    </source>
</evidence>
<proteinExistence type="predicted"/>
<dbReference type="PANTHER" id="PTHR34820:SF4">
    <property type="entry name" value="INNER MEMBRANE PROTEIN YEBZ"/>
    <property type="match status" value="1"/>
</dbReference>
<comment type="subcellular location">
    <subcellularLocation>
        <location evidence="1">Cell envelope</location>
    </subcellularLocation>
</comment>
<evidence type="ECO:0000256" key="3">
    <source>
        <dbReference type="ARBA" id="ARBA00022729"/>
    </source>
</evidence>
<dbReference type="PANTHER" id="PTHR34820">
    <property type="entry name" value="INNER MEMBRANE PROTEIN YEBZ"/>
    <property type="match status" value="1"/>
</dbReference>
<reference evidence="9 10" key="1">
    <citation type="submission" date="2023-07" db="EMBL/GenBank/DDBJ databases">
        <title>Genomic Encyclopedia of Type Strains, Phase IV (KMG-IV): sequencing the most valuable type-strain genomes for metagenomic binning, comparative biology and taxonomic classification.</title>
        <authorList>
            <person name="Goeker M."/>
        </authorList>
    </citation>
    <scope>NUCLEOTIDE SEQUENCE [LARGE SCALE GENOMIC DNA]</scope>
    <source>
        <strain evidence="9 10">DSM 29005</strain>
    </source>
</reference>
<dbReference type="Proteomes" id="UP001234495">
    <property type="component" value="Unassembled WGS sequence"/>
</dbReference>
<dbReference type="RefSeq" id="WP_307337101.1">
    <property type="nucleotide sequence ID" value="NZ_JAUSUD010000002.1"/>
</dbReference>